<evidence type="ECO:0000259" key="6">
    <source>
        <dbReference type="PROSITE" id="PS50110"/>
    </source>
</evidence>
<dbReference type="AlphaFoldDB" id="A0A1W1EAG0"/>
<dbReference type="Gene3D" id="1.10.10.10">
    <property type="entry name" value="Winged helix-like DNA-binding domain superfamily/Winged helix DNA-binding domain"/>
    <property type="match status" value="1"/>
</dbReference>
<dbReference type="PANTHER" id="PTHR48111:SF1">
    <property type="entry name" value="TWO-COMPONENT RESPONSE REGULATOR ORR33"/>
    <property type="match status" value="1"/>
</dbReference>
<dbReference type="SMART" id="SM00862">
    <property type="entry name" value="Trans_reg_C"/>
    <property type="match status" value="1"/>
</dbReference>
<keyword evidence="2" id="KW-0902">Two-component regulatory system</keyword>
<gene>
    <name evidence="8" type="ORF">MNB_SV-4-649</name>
</gene>
<keyword evidence="1" id="KW-0597">Phosphoprotein</keyword>
<dbReference type="EMBL" id="FPIB01000025">
    <property type="protein sequence ID" value="SFV90847.1"/>
    <property type="molecule type" value="Genomic_DNA"/>
</dbReference>
<evidence type="ECO:0000256" key="4">
    <source>
        <dbReference type="ARBA" id="ARBA00023125"/>
    </source>
</evidence>
<dbReference type="CDD" id="cd17534">
    <property type="entry name" value="REC_DC-like"/>
    <property type="match status" value="1"/>
</dbReference>
<dbReference type="InterPro" id="IPR001789">
    <property type="entry name" value="Sig_transdc_resp-reg_receiver"/>
</dbReference>
<keyword evidence="3" id="KW-0805">Transcription regulation</keyword>
<feature type="domain" description="OmpR/PhoB-type" evidence="7">
    <location>
        <begin position="134"/>
        <end position="228"/>
    </location>
</feature>
<dbReference type="Pfam" id="PF00072">
    <property type="entry name" value="Response_reg"/>
    <property type="match status" value="1"/>
</dbReference>
<dbReference type="PANTHER" id="PTHR48111">
    <property type="entry name" value="REGULATOR OF RPOS"/>
    <property type="match status" value="1"/>
</dbReference>
<evidence type="ECO:0000313" key="8">
    <source>
        <dbReference type="EMBL" id="SFV90847.1"/>
    </source>
</evidence>
<keyword evidence="4" id="KW-0238">DNA-binding</keyword>
<dbReference type="PROSITE" id="PS50110">
    <property type="entry name" value="RESPONSE_REGULATORY"/>
    <property type="match status" value="1"/>
</dbReference>
<dbReference type="PROSITE" id="PS51755">
    <property type="entry name" value="OMPR_PHOB"/>
    <property type="match status" value="1"/>
</dbReference>
<dbReference type="InterPro" id="IPR016032">
    <property type="entry name" value="Sig_transdc_resp-reg_C-effctor"/>
</dbReference>
<evidence type="ECO:0000256" key="1">
    <source>
        <dbReference type="ARBA" id="ARBA00022553"/>
    </source>
</evidence>
<dbReference type="GO" id="GO:0000976">
    <property type="term" value="F:transcription cis-regulatory region binding"/>
    <property type="evidence" value="ECO:0007669"/>
    <property type="project" value="TreeGrafter"/>
</dbReference>
<proteinExistence type="predicted"/>
<dbReference type="InterPro" id="IPR011006">
    <property type="entry name" value="CheY-like_superfamily"/>
</dbReference>
<dbReference type="CDD" id="cd00383">
    <property type="entry name" value="trans_reg_C"/>
    <property type="match status" value="1"/>
</dbReference>
<dbReference type="Pfam" id="PF00486">
    <property type="entry name" value="Trans_reg_C"/>
    <property type="match status" value="1"/>
</dbReference>
<dbReference type="SMART" id="SM00448">
    <property type="entry name" value="REC"/>
    <property type="match status" value="1"/>
</dbReference>
<dbReference type="GO" id="GO:0006355">
    <property type="term" value="P:regulation of DNA-templated transcription"/>
    <property type="evidence" value="ECO:0007669"/>
    <property type="project" value="InterPro"/>
</dbReference>
<reference evidence="8" key="1">
    <citation type="submission" date="2016-10" db="EMBL/GenBank/DDBJ databases">
        <authorList>
            <person name="de Groot N.N."/>
        </authorList>
    </citation>
    <scope>NUCLEOTIDE SEQUENCE</scope>
</reference>
<protein>
    <submittedName>
        <fullName evidence="8">Two-component hybrid sensor and regulator</fullName>
    </submittedName>
</protein>
<name>A0A1W1EAG0_9ZZZZ</name>
<dbReference type="GO" id="GO:0005829">
    <property type="term" value="C:cytosol"/>
    <property type="evidence" value="ECO:0007669"/>
    <property type="project" value="TreeGrafter"/>
</dbReference>
<dbReference type="InterPro" id="IPR001867">
    <property type="entry name" value="OmpR/PhoB-type_DNA-bd"/>
</dbReference>
<dbReference type="SUPFAM" id="SSF46894">
    <property type="entry name" value="C-terminal effector domain of the bipartite response regulators"/>
    <property type="match status" value="1"/>
</dbReference>
<evidence type="ECO:0000256" key="3">
    <source>
        <dbReference type="ARBA" id="ARBA00023015"/>
    </source>
</evidence>
<organism evidence="8">
    <name type="scientific">hydrothermal vent metagenome</name>
    <dbReference type="NCBI Taxonomy" id="652676"/>
    <lineage>
        <taxon>unclassified sequences</taxon>
        <taxon>metagenomes</taxon>
        <taxon>ecological metagenomes</taxon>
    </lineage>
</organism>
<accession>A0A1W1EAG0</accession>
<evidence type="ECO:0000256" key="5">
    <source>
        <dbReference type="ARBA" id="ARBA00023163"/>
    </source>
</evidence>
<evidence type="ECO:0000256" key="2">
    <source>
        <dbReference type="ARBA" id="ARBA00023012"/>
    </source>
</evidence>
<dbReference type="SUPFAM" id="SSF52172">
    <property type="entry name" value="CheY-like"/>
    <property type="match status" value="1"/>
</dbReference>
<dbReference type="InterPro" id="IPR039420">
    <property type="entry name" value="WalR-like"/>
</dbReference>
<dbReference type="Gene3D" id="3.40.50.2300">
    <property type="match status" value="1"/>
</dbReference>
<sequence>MKQLNILIVEDESIVAMELNIYLTSLGYHVSGMCADAESAFEILSQTPVDLVLMDICIKGNIDGVDAAAHIKQLQPLIQVIYLTAHLDNYNIDRAVETDPVAYLSKPFNRDELKVFLKIAQRRRSLHHGNPPETDHIILDDEFTYAPQHNTLYCCSEPIPLTKKEYALLVLFIRNRNILLDLYTIEEHIWPEKETSANTIRTLVKRLRQKLKHKFIQTIPSRGYMFTT</sequence>
<feature type="domain" description="Response regulatory" evidence="6">
    <location>
        <begin position="5"/>
        <end position="121"/>
    </location>
</feature>
<keyword evidence="5" id="KW-0804">Transcription</keyword>
<dbReference type="GO" id="GO:0032993">
    <property type="term" value="C:protein-DNA complex"/>
    <property type="evidence" value="ECO:0007669"/>
    <property type="project" value="TreeGrafter"/>
</dbReference>
<dbReference type="InterPro" id="IPR036388">
    <property type="entry name" value="WH-like_DNA-bd_sf"/>
</dbReference>
<evidence type="ECO:0000259" key="7">
    <source>
        <dbReference type="PROSITE" id="PS51755"/>
    </source>
</evidence>
<dbReference type="GO" id="GO:0000156">
    <property type="term" value="F:phosphorelay response regulator activity"/>
    <property type="evidence" value="ECO:0007669"/>
    <property type="project" value="TreeGrafter"/>
</dbReference>